<evidence type="ECO:0000256" key="15">
    <source>
        <dbReference type="ARBA" id="ARBA00059631"/>
    </source>
</evidence>
<comment type="function">
    <text evidence="15">Intermicrovillar adhesion molecule that forms, via its extracellular domain, calcium-dependent heterophilic complexes with CDHR5 on adjacent microvilli. Thereby, controls the packing of microvilli at the apical membrane of epithelial cells. Through its cytoplasmic domain, interacts with microvillus cytoplasmic proteins to form the intermicrovillar adhesion complex/IMAC. This complex plays a central role in microvilli and epithelial brush border differentiation. May also play a role in cell-cell adhesion and contact inhibition in epithelial cells.</text>
</comment>
<keyword evidence="23" id="KW-1185">Reference proteome</keyword>
<dbReference type="FunFam" id="2.60.40.60:FF:000252">
    <property type="entry name" value="Cadherin related family member 2"/>
    <property type="match status" value="1"/>
</dbReference>
<evidence type="ECO:0000256" key="5">
    <source>
        <dbReference type="ARBA" id="ARBA00022692"/>
    </source>
</evidence>
<feature type="domain" description="Cadherin" evidence="21">
    <location>
        <begin position="826"/>
        <end position="942"/>
    </location>
</feature>
<keyword evidence="10" id="KW-0130">Cell adhesion</keyword>
<feature type="domain" description="Cadherin" evidence="21">
    <location>
        <begin position="113"/>
        <end position="227"/>
    </location>
</feature>
<evidence type="ECO:0000256" key="13">
    <source>
        <dbReference type="ARBA" id="ARBA00023136"/>
    </source>
</evidence>
<dbReference type="FunFam" id="2.60.40.60:FF:000168">
    <property type="entry name" value="Cadherin-related family member 2"/>
    <property type="match status" value="1"/>
</dbReference>
<evidence type="ECO:0000256" key="1">
    <source>
        <dbReference type="ARBA" id="ARBA00004247"/>
    </source>
</evidence>
<evidence type="ECO:0000256" key="17">
    <source>
        <dbReference type="ARBA" id="ARBA00064960"/>
    </source>
</evidence>
<feature type="non-terminal residue" evidence="22">
    <location>
        <position position="1318"/>
    </location>
</feature>
<evidence type="ECO:0000256" key="18">
    <source>
        <dbReference type="ARBA" id="ARBA00067497"/>
    </source>
</evidence>
<comment type="caution">
    <text evidence="22">The sequence shown here is derived from an EMBL/GenBank/DDBJ whole genome shotgun (WGS) entry which is preliminary data.</text>
</comment>
<evidence type="ECO:0000256" key="10">
    <source>
        <dbReference type="ARBA" id="ARBA00022889"/>
    </source>
</evidence>
<dbReference type="InterPro" id="IPR020894">
    <property type="entry name" value="Cadherin_CS"/>
</dbReference>
<evidence type="ECO:0000256" key="14">
    <source>
        <dbReference type="ARBA" id="ARBA00023273"/>
    </source>
</evidence>
<feature type="transmembrane region" description="Helical" evidence="20">
    <location>
        <begin position="1167"/>
        <end position="1191"/>
    </location>
</feature>
<dbReference type="PRINTS" id="PR00205">
    <property type="entry name" value="CADHERIN"/>
</dbReference>
<dbReference type="EMBL" id="VZSY01000001">
    <property type="protein sequence ID" value="NXA03108.1"/>
    <property type="molecule type" value="Genomic_DNA"/>
</dbReference>
<keyword evidence="14" id="KW-0966">Cell projection</keyword>
<evidence type="ECO:0000256" key="3">
    <source>
        <dbReference type="ARBA" id="ARBA00022475"/>
    </source>
</evidence>
<keyword evidence="8" id="KW-0221">Differentiation</keyword>
<dbReference type="SMART" id="SM00112">
    <property type="entry name" value="CA"/>
    <property type="match status" value="9"/>
</dbReference>
<evidence type="ECO:0000313" key="23">
    <source>
        <dbReference type="Proteomes" id="UP000589485"/>
    </source>
</evidence>
<evidence type="ECO:0000256" key="7">
    <source>
        <dbReference type="ARBA" id="ARBA00022737"/>
    </source>
</evidence>
<dbReference type="GO" id="GO:0016324">
    <property type="term" value="C:apical plasma membrane"/>
    <property type="evidence" value="ECO:0007669"/>
    <property type="project" value="UniProtKB-SubCell"/>
</dbReference>
<dbReference type="Proteomes" id="UP000589485">
    <property type="component" value="Unassembled WGS sequence"/>
</dbReference>
<feature type="domain" description="Cadherin" evidence="21">
    <location>
        <begin position="724"/>
        <end position="824"/>
    </location>
</feature>
<keyword evidence="7" id="KW-0677">Repeat</keyword>
<comment type="subunit">
    <text evidence="17">Part of the IMAC/intermicrovillar adhesion complex/intermicrovillar tip-link complex composed of ANKS4B, MYO7B, USH1C, CDHR2 and CDHR5. Interacts with MAST2. Interacts (via cytoplasmic domain) with USH1C and MYO7B; required for proper localization of CDHR2 to microvilli tips and its function in brush border differentiation.</text>
</comment>
<proteinExistence type="predicted"/>
<keyword evidence="12 20" id="KW-1133">Transmembrane helix</keyword>
<keyword evidence="6" id="KW-0732">Signal</keyword>
<name>A0A7K7SF72_9TYRA</name>
<dbReference type="PROSITE" id="PS00232">
    <property type="entry name" value="CADHERIN_1"/>
    <property type="match status" value="5"/>
</dbReference>
<evidence type="ECO:0000256" key="8">
    <source>
        <dbReference type="ARBA" id="ARBA00022782"/>
    </source>
</evidence>
<dbReference type="GO" id="GO:0070161">
    <property type="term" value="C:anchoring junction"/>
    <property type="evidence" value="ECO:0007669"/>
    <property type="project" value="UniProtKB-SubCell"/>
</dbReference>
<dbReference type="SUPFAM" id="SSF49313">
    <property type="entry name" value="Cadherin-like"/>
    <property type="match status" value="9"/>
</dbReference>
<evidence type="ECO:0000256" key="11">
    <source>
        <dbReference type="ARBA" id="ARBA00022949"/>
    </source>
</evidence>
<dbReference type="PROSITE" id="PS50268">
    <property type="entry name" value="CADHERIN_2"/>
    <property type="match status" value="9"/>
</dbReference>
<evidence type="ECO:0000256" key="2">
    <source>
        <dbReference type="ARBA" id="ARBA00004282"/>
    </source>
</evidence>
<evidence type="ECO:0000256" key="9">
    <source>
        <dbReference type="ARBA" id="ARBA00022837"/>
    </source>
</evidence>
<dbReference type="GO" id="GO:0031528">
    <property type="term" value="C:microvillus membrane"/>
    <property type="evidence" value="ECO:0007669"/>
    <property type="project" value="UniProtKB-SubCell"/>
</dbReference>
<dbReference type="GO" id="GO:0030154">
    <property type="term" value="P:cell differentiation"/>
    <property type="evidence" value="ECO:0007669"/>
    <property type="project" value="UniProtKB-KW"/>
</dbReference>
<dbReference type="FunFam" id="2.60.40.60:FF:000221">
    <property type="entry name" value="Cadherin related family member 2"/>
    <property type="match status" value="1"/>
</dbReference>
<dbReference type="FunFam" id="2.60.40.60:FF:000098">
    <property type="entry name" value="cadherin-23 isoform X1"/>
    <property type="match status" value="1"/>
</dbReference>
<feature type="domain" description="Cadherin" evidence="21">
    <location>
        <begin position="350"/>
        <end position="464"/>
    </location>
</feature>
<dbReference type="Pfam" id="PF00028">
    <property type="entry name" value="Cadherin"/>
    <property type="match status" value="6"/>
</dbReference>
<keyword evidence="3" id="KW-1003">Cell membrane</keyword>
<feature type="non-terminal residue" evidence="22">
    <location>
        <position position="1"/>
    </location>
</feature>
<reference evidence="22 23" key="1">
    <citation type="submission" date="2019-09" db="EMBL/GenBank/DDBJ databases">
        <title>Bird 10,000 Genomes (B10K) Project - Family phase.</title>
        <authorList>
            <person name="Zhang G."/>
        </authorList>
    </citation>
    <scope>NUCLEOTIDE SEQUENCE [LARGE SCALE GENOMIC DNA]</scope>
    <source>
        <strain evidence="22">B10K-DU-030-41</strain>
        <tissue evidence="22">Muscle</tissue>
    </source>
</reference>
<dbReference type="GO" id="GO:0007156">
    <property type="term" value="P:homophilic cell adhesion via plasma membrane adhesion molecules"/>
    <property type="evidence" value="ECO:0007669"/>
    <property type="project" value="InterPro"/>
</dbReference>
<dbReference type="Gene3D" id="2.60.40.60">
    <property type="entry name" value="Cadherins"/>
    <property type="match status" value="9"/>
</dbReference>
<evidence type="ECO:0000256" key="16">
    <source>
        <dbReference type="ARBA" id="ARBA00060382"/>
    </source>
</evidence>
<feature type="domain" description="Cadherin" evidence="21">
    <location>
        <begin position="465"/>
        <end position="570"/>
    </location>
</feature>
<dbReference type="InterPro" id="IPR015919">
    <property type="entry name" value="Cadherin-like_sf"/>
</dbReference>
<evidence type="ECO:0000256" key="12">
    <source>
        <dbReference type="ARBA" id="ARBA00022989"/>
    </source>
</evidence>
<dbReference type="FunFam" id="2.60.40.60:FF:000094">
    <property type="entry name" value="protocadherin gamma-C4 isoform X2"/>
    <property type="match status" value="1"/>
</dbReference>
<evidence type="ECO:0000259" key="21">
    <source>
        <dbReference type="PROSITE" id="PS50268"/>
    </source>
</evidence>
<dbReference type="PANTHER" id="PTHR24026">
    <property type="entry name" value="FAT ATYPICAL CADHERIN-RELATED"/>
    <property type="match status" value="1"/>
</dbReference>
<evidence type="ECO:0000313" key="22">
    <source>
        <dbReference type="EMBL" id="NXA03108.1"/>
    </source>
</evidence>
<accession>A0A7K7SF72</accession>
<dbReference type="OrthoDB" id="6491773at2759"/>
<dbReference type="PANTHER" id="PTHR24026:SF133">
    <property type="entry name" value="CADHERIN-RELATED FAMILY MEMBER 2"/>
    <property type="match status" value="1"/>
</dbReference>
<dbReference type="CDD" id="cd11304">
    <property type="entry name" value="Cadherin_repeat"/>
    <property type="match status" value="8"/>
</dbReference>
<gene>
    <name evidence="22" type="primary">Cdhr2</name>
    <name evidence="22" type="ORF">SAPAEN_R01545</name>
</gene>
<keyword evidence="9 19" id="KW-0106">Calcium</keyword>
<feature type="domain" description="Cadherin" evidence="21">
    <location>
        <begin position="570"/>
        <end position="677"/>
    </location>
</feature>
<organism evidence="22 23">
    <name type="scientific">Sapayoa aenigma</name>
    <name type="common">broad-billed sapayoa</name>
    <dbReference type="NCBI Taxonomy" id="239371"/>
    <lineage>
        <taxon>Eukaryota</taxon>
        <taxon>Metazoa</taxon>
        <taxon>Chordata</taxon>
        <taxon>Craniata</taxon>
        <taxon>Vertebrata</taxon>
        <taxon>Euteleostomi</taxon>
        <taxon>Archelosauria</taxon>
        <taxon>Archosauria</taxon>
        <taxon>Dinosauria</taxon>
        <taxon>Saurischia</taxon>
        <taxon>Theropoda</taxon>
        <taxon>Coelurosauria</taxon>
        <taxon>Aves</taxon>
        <taxon>Neognathae</taxon>
        <taxon>Neoaves</taxon>
        <taxon>Telluraves</taxon>
        <taxon>Australaves</taxon>
        <taxon>Passeriformes</taxon>
        <taxon>Tyrannidae</taxon>
        <taxon>Sapayoa</taxon>
    </lineage>
</organism>
<keyword evidence="5 20" id="KW-0812">Transmembrane</keyword>
<protein>
    <recommendedName>
        <fullName evidence="18">Cadherin-related family member 2</fullName>
    </recommendedName>
</protein>
<feature type="domain" description="Cadherin" evidence="21">
    <location>
        <begin position="21"/>
        <end position="112"/>
    </location>
</feature>
<sequence length="1318" mass="143989">LLLLVVSGNTVPIFNMTVVYVPEDLELGQFAFQLKAYDIDKDDKLTYGIKGTDSFYFSVDPSSGNVTLRNYLDRELQARLTITATVSDGVNNEVSLRLPIIVEDRNDNAPVFRNLPYEASIPENAKLHSIIYAVFANDSDTGNASRVSYTIEEVIPDSMENRQLFYILPNGSVVLNGSLDYAKNTFFQIKIRAKDGGGWLHNNWIVQQSLTYLSLTIEDVPNQDPRFLNEPYSGSVPENCALGTAVLTVTAMDRDTGVNDEIFYNITNSSVPFAISATMGTITVSEPLDREQLPSEEVLLEVTAREKNLDIQGKVAETRTLVTVTVTDINDNKPQFYNCLLSSCNFSTSAQDNFRGNIIEHSSSRLPVSNLSIVAHDPDKGINSSFKLSLQGPNAEAFTVSPEVIVGTGEVQVLVHEPSLVDYEISHVMVVQIIANDTGNPTDCCSTATVTIDLIDSNDHIPEFPQSTYYLSVMEGSPNGTIISPNITAYDPDSGILGHITYQLLPESLHKIFMVNATTGALLVQDGNLLDRETRSVYYANLQARDGGNLVGTTVLEITLLDYNDNAPIVIGSYFISVEEGKNVSTQIQAIDNDEPGNRNSMLGFKILPGLFSNNFTINADTGEMHSKEPLDREAVEDEQGRMVVTVEVYDHGEPQLSTTVNVTITVGDLNDNVPLFLNQSYEFSVFEDSPGRICMVRLVGQVVALNECLLTTKYLSPPSELSVGDVEAVDADQTEINSRISFLLERGIGSSNFLIRSSRLGPGNYKGHLSIDPDMSLDYDTLQQKFFSLVVVAENTAADNVGDTANVSVVVHVLDVNDESPTILPDSLQDVTVTENGTQQGVVHTLNAFDPDTNHSLVFEMLAVTCFKGDSSAGNVCWDWFVLAENGSVLVNSSDIDYEVCDRVLLTLRAEDLYTEKGNRYSQNETLTILIADVNDNAPIFQPISETFVVVPEVSPVNLQVATVKATDADSGQGGTITFSIVSVVLLEEDGVTQPFENLFRVVKTVDQNVYIGSIQVASNLDESLKGQYQVTVEARDGEAPVHSAQTVLNIFTVDQSYRVRLQFRATVEEVQSNSESIKLALTTVTKAAVYVAAIRKVEDTRDTKVEAKSVMEAYFVYSNGTALDVNQLSTLLIQSDPQGLAELVNLGLSVIGPGEVTKPTRETELIGIIAGLAAFLLIFILIMTLVLVLTTRSYKRKLSAMKALKVATTLNPATAQQGAGIPGTNQYNAEGANPILNHPLDPSHDLGFHEDSISVTSMNSLDENTVNEPTDDNFEVEKVKVRPTDPTDKEVLVAALNLKEPTKTAYLNTTFTTTDL</sequence>
<evidence type="ECO:0000256" key="6">
    <source>
        <dbReference type="ARBA" id="ARBA00022729"/>
    </source>
</evidence>
<keyword evidence="13 20" id="KW-0472">Membrane</keyword>
<comment type="subcellular location">
    <subcellularLocation>
        <location evidence="1">Apical cell membrane</location>
        <topology evidence="1">Single-pass type I membrane protein</topology>
    </subcellularLocation>
    <subcellularLocation>
        <location evidence="2">Cell junction</location>
    </subcellularLocation>
    <subcellularLocation>
        <location evidence="16">Cell projection</location>
        <location evidence="16">Microvillus membrane</location>
        <topology evidence="16">Single-pass type I membrane protein</topology>
    </subcellularLocation>
</comment>
<feature type="domain" description="Cadherin" evidence="21">
    <location>
        <begin position="228"/>
        <end position="336"/>
    </location>
</feature>
<keyword evidence="11" id="KW-0965">Cell junction</keyword>
<dbReference type="GO" id="GO:0005509">
    <property type="term" value="F:calcium ion binding"/>
    <property type="evidence" value="ECO:0007669"/>
    <property type="project" value="UniProtKB-UniRule"/>
</dbReference>
<evidence type="ECO:0000256" key="4">
    <source>
        <dbReference type="ARBA" id="ARBA00022553"/>
    </source>
</evidence>
<keyword evidence="4" id="KW-0597">Phosphoprotein</keyword>
<dbReference type="GO" id="GO:0060429">
    <property type="term" value="P:epithelium development"/>
    <property type="evidence" value="ECO:0007669"/>
    <property type="project" value="UniProtKB-ARBA"/>
</dbReference>
<feature type="domain" description="Cadherin" evidence="21">
    <location>
        <begin position="944"/>
        <end position="1065"/>
    </location>
</feature>
<dbReference type="InterPro" id="IPR002126">
    <property type="entry name" value="Cadherin-like_dom"/>
</dbReference>
<dbReference type="FunFam" id="2.60.40.60:FF:000101">
    <property type="entry name" value="FAT atypical cadherin 4"/>
    <property type="match status" value="1"/>
</dbReference>
<evidence type="ECO:0000256" key="20">
    <source>
        <dbReference type="SAM" id="Phobius"/>
    </source>
</evidence>
<evidence type="ECO:0000256" key="19">
    <source>
        <dbReference type="PROSITE-ProRule" id="PRU00043"/>
    </source>
</evidence>